<evidence type="ECO:0000313" key="1">
    <source>
        <dbReference type="EMBL" id="KNZ57896.1"/>
    </source>
</evidence>
<accession>A0A0L6VAU1</accession>
<reference evidence="1 2" key="1">
    <citation type="submission" date="2015-08" db="EMBL/GenBank/DDBJ databases">
        <title>Next Generation Sequencing and Analysis of the Genome of Puccinia sorghi L Schw, the Causal Agent of Maize Common Rust.</title>
        <authorList>
            <person name="Rochi L."/>
            <person name="Burguener G."/>
            <person name="Darino M."/>
            <person name="Turjanski A."/>
            <person name="Kreff E."/>
            <person name="Dieguez M.J."/>
            <person name="Sacco F."/>
        </authorList>
    </citation>
    <scope>NUCLEOTIDE SEQUENCE [LARGE SCALE GENOMIC DNA]</scope>
    <source>
        <strain evidence="1 2">RO10H11247</strain>
    </source>
</reference>
<name>A0A0L6VAU1_9BASI</name>
<dbReference type="EMBL" id="LAVV01006887">
    <property type="protein sequence ID" value="KNZ57896.1"/>
    <property type="molecule type" value="Genomic_DNA"/>
</dbReference>
<keyword evidence="2" id="KW-1185">Reference proteome</keyword>
<proteinExistence type="predicted"/>
<sequence length="554" mass="62590">MLLKNWRKLTSSKDSKSRGEGWRNPIFIVFLLFSRCGIAVKKLKGKMKKQGGGGINVMTLKIFDKVWQPPHIFPNIKKHLSANPYKPESGIGVANGGRHNFKQCPKYFWAGLKLSAGGLRFLNQPAPPPSKNKRFGIMYSIYATEKILPITHIFKFGGYLSCDWKFAASAELNWSIELLIIFKDSRARKKMSFRSVLTPPFLKNTHSSLHLQIRVSFGSFFQSCIFGVQPKGLIFKRSSQPDFVACDTHINVFIRSLLWNSRPLLSWPRLNPLVRNCLASSPPQINMKTLLRTQLATRHTFFSRSFFELKCCFARGCLVSPREMTYLCYRNDEDGHLPSSLGNFDGHLHPSRDTCSVLPVIDGVEGIQLFDSGQPITLSSGQHHLSGCAPATICKATVHSPRLVYGQGGSFCTPEAPLSLLPSCMGFAYSYLFVPPYELWVGEWLQNLMRVKVGGRSITQICYLLFIILQCRARSSSLRGCRSMNFTDHHSTPDRNSVDFSHLRLRPGDPRLTTNVRGVHYFYEEILDIEFPSASLTGVAFCLDRSCPQFLRIN</sequence>
<dbReference type="VEuPathDB" id="FungiDB:VP01_2044g1"/>
<organism evidence="1 2">
    <name type="scientific">Puccinia sorghi</name>
    <dbReference type="NCBI Taxonomy" id="27349"/>
    <lineage>
        <taxon>Eukaryota</taxon>
        <taxon>Fungi</taxon>
        <taxon>Dikarya</taxon>
        <taxon>Basidiomycota</taxon>
        <taxon>Pucciniomycotina</taxon>
        <taxon>Pucciniomycetes</taxon>
        <taxon>Pucciniales</taxon>
        <taxon>Pucciniaceae</taxon>
        <taxon>Puccinia</taxon>
    </lineage>
</organism>
<protein>
    <submittedName>
        <fullName evidence="1">Uncharacterized protein</fullName>
    </submittedName>
</protein>
<dbReference type="AlphaFoldDB" id="A0A0L6VAU1"/>
<dbReference type="Proteomes" id="UP000037035">
    <property type="component" value="Unassembled WGS sequence"/>
</dbReference>
<evidence type="ECO:0000313" key="2">
    <source>
        <dbReference type="Proteomes" id="UP000037035"/>
    </source>
</evidence>
<comment type="caution">
    <text evidence="1">The sequence shown here is derived from an EMBL/GenBank/DDBJ whole genome shotgun (WGS) entry which is preliminary data.</text>
</comment>
<gene>
    <name evidence="1" type="ORF">VP01_2044g1</name>
</gene>